<evidence type="ECO:0000259" key="1">
    <source>
        <dbReference type="PROSITE" id="PS50011"/>
    </source>
</evidence>
<dbReference type="InterPro" id="IPR011009">
    <property type="entry name" value="Kinase-like_dom_sf"/>
</dbReference>
<comment type="caution">
    <text evidence="2">The sequence shown here is derived from an EMBL/GenBank/DDBJ whole genome shotgun (WGS) entry which is preliminary data.</text>
</comment>
<dbReference type="SUPFAM" id="SSF56112">
    <property type="entry name" value="Protein kinase-like (PK-like)"/>
    <property type="match status" value="1"/>
</dbReference>
<organism evidence="2 3">
    <name type="scientific">Candidatus Magasanikbacteria bacterium GW2011_GWA2_42_32</name>
    <dbReference type="NCBI Taxonomy" id="1619039"/>
    <lineage>
        <taxon>Bacteria</taxon>
        <taxon>Candidatus Magasanikiibacteriota</taxon>
    </lineage>
</organism>
<feature type="domain" description="Protein kinase" evidence="1">
    <location>
        <begin position="28"/>
        <end position="442"/>
    </location>
</feature>
<dbReference type="Proteomes" id="UP000034837">
    <property type="component" value="Unassembled WGS sequence"/>
</dbReference>
<proteinExistence type="predicted"/>
<protein>
    <recommendedName>
        <fullName evidence="1">Protein kinase domain-containing protein</fullName>
    </recommendedName>
</protein>
<evidence type="ECO:0000313" key="3">
    <source>
        <dbReference type="Proteomes" id="UP000034837"/>
    </source>
</evidence>
<dbReference type="EMBL" id="LCDO01000011">
    <property type="protein sequence ID" value="KKS56476.1"/>
    <property type="molecule type" value="Genomic_DNA"/>
</dbReference>
<dbReference type="AlphaFoldDB" id="A0A0G1CCQ3"/>
<sequence>MQGQATKETPEARLKREMLEGQVELALYKFAKKFNEGTSGVVFKIDLNNIPELSGLKDAIEKEGQNIEGAQAIKIVKIYIPGAGRREFEMQTRAWEIFSKAKDKTGLAKVARPLKFFDIPVDEETKKKLRESGVTGINNRVEVIIMDYIPGTDLATLLYREAIRRDNRFAHLRQEVDELPFDVLQKEISQELFYAPKSKARDATQKQIDAETVWNQNAQILYNLLHHKSFVLNPQVLSQIEKTIKLFHNNGFCFRDGHQRNFLIEGDLEGGPGKQEPRVTLIDFGSSTTFEGEFSEELYQDGGKRYYDDLAVVRDLTPLCTSRQEELNQESQRLGQSLIANKERLKSRKEYLIFLEQTKEKVKTQGMASSFDHLWAKLSGLPLPPFEYISATILELIDQGAITLQEAKDYLVPLITKDPKTKKTRLKISGGVSIENKIRSFIKILENY</sequence>
<dbReference type="InterPro" id="IPR000719">
    <property type="entry name" value="Prot_kinase_dom"/>
</dbReference>
<accession>A0A0G1CCQ3</accession>
<evidence type="ECO:0000313" key="2">
    <source>
        <dbReference type="EMBL" id="KKS56476.1"/>
    </source>
</evidence>
<dbReference type="GO" id="GO:0004672">
    <property type="term" value="F:protein kinase activity"/>
    <property type="evidence" value="ECO:0007669"/>
    <property type="project" value="InterPro"/>
</dbReference>
<reference evidence="2 3" key="1">
    <citation type="journal article" date="2015" name="Nature">
        <title>rRNA introns, odd ribosomes, and small enigmatic genomes across a large radiation of phyla.</title>
        <authorList>
            <person name="Brown C.T."/>
            <person name="Hug L.A."/>
            <person name="Thomas B.C."/>
            <person name="Sharon I."/>
            <person name="Castelle C.J."/>
            <person name="Singh A."/>
            <person name="Wilkins M.J."/>
            <person name="Williams K.H."/>
            <person name="Banfield J.F."/>
        </authorList>
    </citation>
    <scope>NUCLEOTIDE SEQUENCE [LARGE SCALE GENOMIC DNA]</scope>
</reference>
<name>A0A0G1CCQ3_9BACT</name>
<dbReference type="PATRIC" id="fig|1619039.3.peg.1024"/>
<dbReference type="PROSITE" id="PS50011">
    <property type="entry name" value="PROTEIN_KINASE_DOM"/>
    <property type="match status" value="1"/>
</dbReference>
<gene>
    <name evidence="2" type="ORF">UV20_C0011G0017</name>
</gene>
<dbReference type="GO" id="GO:0005524">
    <property type="term" value="F:ATP binding"/>
    <property type="evidence" value="ECO:0007669"/>
    <property type="project" value="InterPro"/>
</dbReference>
<dbReference type="Gene3D" id="1.10.510.10">
    <property type="entry name" value="Transferase(Phosphotransferase) domain 1"/>
    <property type="match status" value="1"/>
</dbReference>